<dbReference type="InterPro" id="IPR050672">
    <property type="entry name" value="FBXO45-Fsn/SPSB_families"/>
</dbReference>
<evidence type="ECO:0000259" key="1">
    <source>
        <dbReference type="PROSITE" id="PS50188"/>
    </source>
</evidence>
<feature type="domain" description="B30.2/SPRY" evidence="1">
    <location>
        <begin position="191"/>
        <end position="367"/>
    </location>
</feature>
<dbReference type="Gene3D" id="2.60.120.920">
    <property type="match status" value="1"/>
</dbReference>
<dbReference type="AlphaFoldDB" id="A0A9N9IPZ3"/>
<proteinExistence type="predicted"/>
<dbReference type="Pfam" id="PF00622">
    <property type="entry name" value="SPRY"/>
    <property type="match status" value="1"/>
</dbReference>
<comment type="caution">
    <text evidence="2">The sequence shown here is derived from an EMBL/GenBank/DDBJ whole genome shotgun (WGS) entry which is preliminary data.</text>
</comment>
<evidence type="ECO:0000313" key="2">
    <source>
        <dbReference type="EMBL" id="CAG8743864.1"/>
    </source>
</evidence>
<organism evidence="2 3">
    <name type="scientific">Acaulospora morrowiae</name>
    <dbReference type="NCBI Taxonomy" id="94023"/>
    <lineage>
        <taxon>Eukaryota</taxon>
        <taxon>Fungi</taxon>
        <taxon>Fungi incertae sedis</taxon>
        <taxon>Mucoromycota</taxon>
        <taxon>Glomeromycotina</taxon>
        <taxon>Glomeromycetes</taxon>
        <taxon>Diversisporales</taxon>
        <taxon>Acaulosporaceae</taxon>
        <taxon>Acaulospora</taxon>
    </lineage>
</organism>
<accession>A0A9N9IPZ3</accession>
<dbReference type="InterPro" id="IPR043136">
    <property type="entry name" value="B30.2/SPRY_sf"/>
</dbReference>
<dbReference type="InterPro" id="IPR001870">
    <property type="entry name" value="B30.2/SPRY"/>
</dbReference>
<protein>
    <submittedName>
        <fullName evidence="2">8330_t:CDS:1</fullName>
    </submittedName>
</protein>
<dbReference type="OrthoDB" id="6359816at2759"/>
<dbReference type="InterPro" id="IPR003877">
    <property type="entry name" value="SPRY_dom"/>
</dbReference>
<dbReference type="PANTHER" id="PTHR12245">
    <property type="entry name" value="SPRY DOMAIN CONTAINING SOCS BOX PROTEIN"/>
    <property type="match status" value="1"/>
</dbReference>
<feature type="non-terminal residue" evidence="2">
    <location>
        <position position="1"/>
    </location>
</feature>
<keyword evidence="3" id="KW-1185">Reference proteome</keyword>
<dbReference type="Proteomes" id="UP000789342">
    <property type="component" value="Unassembled WGS sequence"/>
</dbReference>
<dbReference type="PROSITE" id="PS50188">
    <property type="entry name" value="B302_SPRY"/>
    <property type="match status" value="1"/>
</dbReference>
<dbReference type="PANTHER" id="PTHR12245:SF5">
    <property type="entry name" value="SPRY DOMAIN-CONTAINING SOCS BOX PROTEIN 3"/>
    <property type="match status" value="1"/>
</dbReference>
<feature type="non-terminal residue" evidence="2">
    <location>
        <position position="367"/>
    </location>
</feature>
<gene>
    <name evidence="2" type="ORF">AMORRO_LOCUS14905</name>
</gene>
<sequence>VDNVIEIFNAADFFLLEKLRKLAFESLKRLCNEDGNESKSPELLSRMAKLTVPLDDGTIADCIINSMTKISFDTLGFGRLSLEGLHHFLSKSCEKSMQFVSSEYSILRFAILTAASTISHEAFLALEKRLPTWEKVNGYSNNILTNKKISESVTNILGSLFEYIDFRRIDAKILEKIIEPLHIVPSSNIVDSYRLQACEKTSFSAFRGLLNFKWDKNSCSPTLNISNDGYTVTASQRTKEYQCVRTNIPMSSGIHELCILIERTCNYSWIGICGDAFDPSKNAKHQRNAWVLCTSGELYHNNEHTKVTQNFDRDNTKIVVQIDIKKSTLTFTINEKRCSTSIKESLPSKLYFYTSLRYPGIVKILPR</sequence>
<dbReference type="InterPro" id="IPR013320">
    <property type="entry name" value="ConA-like_dom_sf"/>
</dbReference>
<dbReference type="SUPFAM" id="SSF49899">
    <property type="entry name" value="Concanavalin A-like lectins/glucanases"/>
    <property type="match status" value="1"/>
</dbReference>
<reference evidence="2" key="1">
    <citation type="submission" date="2021-06" db="EMBL/GenBank/DDBJ databases">
        <authorList>
            <person name="Kallberg Y."/>
            <person name="Tangrot J."/>
            <person name="Rosling A."/>
        </authorList>
    </citation>
    <scope>NUCLEOTIDE SEQUENCE</scope>
    <source>
        <strain evidence="2">CL551</strain>
    </source>
</reference>
<evidence type="ECO:0000313" key="3">
    <source>
        <dbReference type="Proteomes" id="UP000789342"/>
    </source>
</evidence>
<name>A0A9N9IPZ3_9GLOM</name>
<dbReference type="EMBL" id="CAJVPV010031926">
    <property type="protein sequence ID" value="CAG8743864.1"/>
    <property type="molecule type" value="Genomic_DNA"/>
</dbReference>